<dbReference type="PANTHER" id="PTHR12428">
    <property type="entry name" value="OXA1"/>
    <property type="match status" value="1"/>
</dbReference>
<feature type="transmembrane region" description="Helical" evidence="11">
    <location>
        <begin position="187"/>
        <end position="204"/>
    </location>
</feature>
<evidence type="ECO:0000256" key="2">
    <source>
        <dbReference type="ARBA" id="ARBA00022448"/>
    </source>
</evidence>
<comment type="caution">
    <text evidence="14">The sequence shown here is derived from an EMBL/GenBank/DDBJ whole genome shotgun (WGS) entry which is preliminary data.</text>
</comment>
<dbReference type="PANTHER" id="PTHR12428:SF65">
    <property type="entry name" value="CYTOCHROME C OXIDASE ASSEMBLY PROTEIN COX18, MITOCHONDRIAL"/>
    <property type="match status" value="1"/>
</dbReference>
<comment type="similarity">
    <text evidence="9">Belongs to the OXA1/ALB3/YidC family.</text>
</comment>
<feature type="region of interest" description="Disordered" evidence="10">
    <location>
        <begin position="291"/>
        <end position="328"/>
    </location>
</feature>
<accession>I7KH42</accession>
<keyword evidence="15" id="KW-1185">Reference proteome</keyword>
<evidence type="ECO:0000256" key="5">
    <source>
        <dbReference type="ARBA" id="ARBA00022927"/>
    </source>
</evidence>
<evidence type="ECO:0000256" key="12">
    <source>
        <dbReference type="SAM" id="SignalP"/>
    </source>
</evidence>
<dbReference type="NCBIfam" id="TIGR03592">
    <property type="entry name" value="yidC_oxa1_cterm"/>
    <property type="match status" value="1"/>
</dbReference>
<proteinExistence type="inferred from homology"/>
<feature type="compositionally biased region" description="Polar residues" evidence="10">
    <location>
        <begin position="293"/>
        <end position="306"/>
    </location>
</feature>
<feature type="compositionally biased region" description="Basic and acidic residues" evidence="10">
    <location>
        <begin position="307"/>
        <end position="317"/>
    </location>
</feature>
<dbReference type="STRING" id="1423758.FC41_GL000992"/>
<evidence type="ECO:0000313" key="15">
    <source>
        <dbReference type="Proteomes" id="UP000009320"/>
    </source>
</evidence>
<keyword evidence="7 11" id="KW-0472">Membrane</keyword>
<feature type="transmembrane region" description="Helical" evidence="11">
    <location>
        <begin position="239"/>
        <end position="261"/>
    </location>
</feature>
<dbReference type="InterPro" id="IPR001708">
    <property type="entry name" value="YidC/ALB3/OXA1/COX18"/>
</dbReference>
<sequence length="328" mass="36275">MKLKNKYLKVFALLAFVAIFMTACTTQTKHGALTAPTVGPYAWIYSIFGRPLQNIMLFVEAKIGGSNGAGWAIALITLVVQLIVMPLRLNSSYKMTKQQEKTQKLQPQMQLIQNAMKDKNLTQPQQMQLSQLQMKIYKENNMSMMGGMGCLPLLIQLPIMMGIYQAVAYSSQLAKASFFGISLSQRSIVLTIIATALYVIQGYLSMIGLPEQQKKAMQMTLILSPAMTFFISISSSGALALYFLAGGIVIVIQQLITTFIVMPKVKKEVAEELKDKPLKTVVTQATIDEIIGNPNSNSTATPTQKKASNELHKDLRARNAGKQKRNKD</sequence>
<keyword evidence="5" id="KW-0653">Protein transport</keyword>
<dbReference type="eggNOG" id="COG0706">
    <property type="taxonomic scope" value="Bacteria"/>
</dbReference>
<evidence type="ECO:0000256" key="6">
    <source>
        <dbReference type="ARBA" id="ARBA00022989"/>
    </source>
</evidence>
<dbReference type="PROSITE" id="PS51257">
    <property type="entry name" value="PROKAR_LIPOPROTEIN"/>
    <property type="match status" value="1"/>
</dbReference>
<dbReference type="GeneID" id="82847041"/>
<dbReference type="RefSeq" id="WP_008470696.1">
    <property type="nucleotide sequence ID" value="NZ_AYZP01000002.1"/>
</dbReference>
<dbReference type="GO" id="GO:0015031">
    <property type="term" value="P:protein transport"/>
    <property type="evidence" value="ECO:0007669"/>
    <property type="project" value="UniProtKB-KW"/>
</dbReference>
<evidence type="ECO:0000256" key="11">
    <source>
        <dbReference type="SAM" id="Phobius"/>
    </source>
</evidence>
<evidence type="ECO:0000256" key="9">
    <source>
        <dbReference type="RuleBase" id="RU003945"/>
    </source>
</evidence>
<keyword evidence="6 11" id="KW-1133">Transmembrane helix</keyword>
<protein>
    <submittedName>
        <fullName evidence="14">Membrane protein OxaA 2</fullName>
    </submittedName>
</protein>
<keyword evidence="4 9" id="KW-0812">Transmembrane</keyword>
<evidence type="ECO:0000256" key="8">
    <source>
        <dbReference type="ARBA" id="ARBA00023186"/>
    </source>
</evidence>
<dbReference type="OrthoDB" id="9780552at2"/>
<feature type="chain" id="PRO_5039023845" evidence="12">
    <location>
        <begin position="24"/>
        <end position="328"/>
    </location>
</feature>
<dbReference type="GO" id="GO:0032977">
    <property type="term" value="F:membrane insertase activity"/>
    <property type="evidence" value="ECO:0007669"/>
    <property type="project" value="InterPro"/>
</dbReference>
<feature type="domain" description="Membrane insertase YidC/Oxa/ALB C-terminal" evidence="13">
    <location>
        <begin position="70"/>
        <end position="257"/>
    </location>
</feature>
<comment type="subcellular location">
    <subcellularLocation>
        <location evidence="1">Cell membrane</location>
        <topology evidence="1">Multi-pass membrane protein</topology>
    </subcellularLocation>
    <subcellularLocation>
        <location evidence="9">Membrane</location>
        <topology evidence="9">Multi-pass membrane protein</topology>
    </subcellularLocation>
</comment>
<dbReference type="InterPro" id="IPR047196">
    <property type="entry name" value="YidC_ALB_C"/>
</dbReference>
<dbReference type="InterPro" id="IPR028055">
    <property type="entry name" value="YidC/Oxa/ALB_C"/>
</dbReference>
<keyword evidence="12" id="KW-0732">Signal</keyword>
<dbReference type="GO" id="GO:0051205">
    <property type="term" value="P:protein insertion into membrane"/>
    <property type="evidence" value="ECO:0007669"/>
    <property type="project" value="TreeGrafter"/>
</dbReference>
<evidence type="ECO:0000256" key="10">
    <source>
        <dbReference type="SAM" id="MobiDB-lite"/>
    </source>
</evidence>
<keyword evidence="8" id="KW-0143">Chaperone</keyword>
<dbReference type="Pfam" id="PF02096">
    <property type="entry name" value="60KD_IMP"/>
    <property type="match status" value="1"/>
</dbReference>
<dbReference type="EMBL" id="CAKE01000010">
    <property type="protein sequence ID" value="CCI81800.1"/>
    <property type="molecule type" value="Genomic_DNA"/>
</dbReference>
<dbReference type="CDD" id="cd20070">
    <property type="entry name" value="5TM_YidC_Alb3"/>
    <property type="match status" value="1"/>
</dbReference>
<feature type="compositionally biased region" description="Basic residues" evidence="10">
    <location>
        <begin position="319"/>
        <end position="328"/>
    </location>
</feature>
<evidence type="ECO:0000259" key="13">
    <source>
        <dbReference type="Pfam" id="PF02096"/>
    </source>
</evidence>
<evidence type="ECO:0000256" key="4">
    <source>
        <dbReference type="ARBA" id="ARBA00022692"/>
    </source>
</evidence>
<dbReference type="PATRIC" id="fig|1423758.3.peg.1003"/>
<feature type="transmembrane region" description="Helical" evidence="11">
    <location>
        <begin position="144"/>
        <end position="167"/>
    </location>
</feature>
<gene>
    <name evidence="14" type="ORF">BN55_00410</name>
</gene>
<dbReference type="AlphaFoldDB" id="I7KH42"/>
<evidence type="ECO:0000256" key="1">
    <source>
        <dbReference type="ARBA" id="ARBA00004651"/>
    </source>
</evidence>
<organism evidence="14 15">
    <name type="scientific">Lactobacillus hominis DSM 23910 = CRBIP 24.179</name>
    <dbReference type="NCBI Taxonomy" id="1423758"/>
    <lineage>
        <taxon>Bacteria</taxon>
        <taxon>Bacillati</taxon>
        <taxon>Bacillota</taxon>
        <taxon>Bacilli</taxon>
        <taxon>Lactobacillales</taxon>
        <taxon>Lactobacillaceae</taxon>
        <taxon>Lactobacillus</taxon>
    </lineage>
</organism>
<dbReference type="GO" id="GO:0005886">
    <property type="term" value="C:plasma membrane"/>
    <property type="evidence" value="ECO:0007669"/>
    <property type="project" value="UniProtKB-SubCell"/>
</dbReference>
<evidence type="ECO:0000256" key="7">
    <source>
        <dbReference type="ARBA" id="ARBA00023136"/>
    </source>
</evidence>
<evidence type="ECO:0000313" key="14">
    <source>
        <dbReference type="EMBL" id="CCI81800.1"/>
    </source>
</evidence>
<keyword evidence="2" id="KW-0813">Transport</keyword>
<name>I7KH42_9LACO</name>
<dbReference type="Proteomes" id="UP000009320">
    <property type="component" value="Unassembled WGS sequence"/>
</dbReference>
<feature type="signal peptide" evidence="12">
    <location>
        <begin position="1"/>
        <end position="23"/>
    </location>
</feature>
<reference evidence="14 15" key="1">
    <citation type="submission" date="2012-06" db="EMBL/GenBank/DDBJ databases">
        <title>Draft Genome Sequence of Lactobacillus hominis Strain CRBIP 24.179T, isolated from human intestine.</title>
        <authorList>
            <person name="Cousin S."/>
            <person name="Ma L."/>
            <person name="Bizet C."/>
            <person name="Loux V."/>
            <person name="Bouchier C."/>
            <person name="Clermont D."/>
            <person name="Creno S."/>
        </authorList>
    </citation>
    <scope>NUCLEOTIDE SEQUENCE [LARGE SCALE GENOMIC DNA]</scope>
    <source>
        <strain evidence="15">CRBIP 24.179T</strain>
    </source>
</reference>
<evidence type="ECO:0000256" key="3">
    <source>
        <dbReference type="ARBA" id="ARBA00022475"/>
    </source>
</evidence>
<keyword evidence="3" id="KW-1003">Cell membrane</keyword>
<feature type="transmembrane region" description="Helical" evidence="11">
    <location>
        <begin position="69"/>
        <end position="89"/>
    </location>
</feature>